<evidence type="ECO:0000313" key="3">
    <source>
        <dbReference type="EMBL" id="RDK11970.1"/>
    </source>
</evidence>
<keyword evidence="1" id="KW-1133">Transmembrane helix</keyword>
<dbReference type="RefSeq" id="WP_115013243.1">
    <property type="nucleotide sequence ID" value="NZ_QKWJ01000002.1"/>
</dbReference>
<dbReference type="EMBL" id="QKWJ01000002">
    <property type="protein sequence ID" value="RDK11970.1"/>
    <property type="molecule type" value="Genomic_DNA"/>
</dbReference>
<reference evidence="3 4" key="1">
    <citation type="submission" date="2018-06" db="EMBL/GenBank/DDBJ databases">
        <authorList>
            <person name="Feng T."/>
            <person name="Jeon C.O."/>
        </authorList>
    </citation>
    <scope>NUCLEOTIDE SEQUENCE [LARGE SCALE GENOMIC DNA]</scope>
    <source>
        <strain evidence="3 4">S23</strain>
    </source>
</reference>
<protein>
    <submittedName>
        <fullName evidence="3">NERD domain-containing protein</fullName>
    </submittedName>
</protein>
<dbReference type="Pfam" id="PF08378">
    <property type="entry name" value="NERD"/>
    <property type="match status" value="1"/>
</dbReference>
<keyword evidence="1" id="KW-0472">Membrane</keyword>
<evidence type="ECO:0000313" key="4">
    <source>
        <dbReference type="Proteomes" id="UP000255165"/>
    </source>
</evidence>
<feature type="domain" description="NERD" evidence="2">
    <location>
        <begin position="41"/>
        <end position="158"/>
    </location>
</feature>
<dbReference type="Proteomes" id="UP000255165">
    <property type="component" value="Unassembled WGS sequence"/>
</dbReference>
<accession>A0A370P286</accession>
<proteinExistence type="predicted"/>
<gene>
    <name evidence="3" type="ORF">DN412_03085</name>
</gene>
<comment type="caution">
    <text evidence="3">The sequence shown here is derived from an EMBL/GenBank/DDBJ whole genome shotgun (WGS) entry which is preliminary data.</text>
</comment>
<keyword evidence="4" id="KW-1185">Reference proteome</keyword>
<evidence type="ECO:0000259" key="2">
    <source>
        <dbReference type="PROSITE" id="PS50965"/>
    </source>
</evidence>
<name>A0A370P286_9BURK</name>
<dbReference type="InterPro" id="IPR011528">
    <property type="entry name" value="NERD"/>
</dbReference>
<sequence>MSKTIAAILGTGILTAPLFCALVGLAIGFAFGRGRSHTLSFQNRGEARLSREIRRHFAAPNYHLMNHITLQVQDGTTQVDHILVSRFGVFVIETKNYKGWIFANGKHARWTQVLFKRKFQFQNPISQNYRHVRAVQELLDFLPADCIKSVVVFTGDTQFKTAVPPGVFSLSGCVDHIRQQTPESMSLNRMQFCVGRLEAARLAITNETDVEHVENLKRKHGIGV</sequence>
<keyword evidence="1" id="KW-0812">Transmembrane</keyword>
<organism evidence="3 4">
    <name type="scientific">Cupriavidus lacunae</name>
    <dbReference type="NCBI Taxonomy" id="2666307"/>
    <lineage>
        <taxon>Bacteria</taxon>
        <taxon>Pseudomonadati</taxon>
        <taxon>Pseudomonadota</taxon>
        <taxon>Betaproteobacteria</taxon>
        <taxon>Burkholderiales</taxon>
        <taxon>Burkholderiaceae</taxon>
        <taxon>Cupriavidus</taxon>
    </lineage>
</organism>
<dbReference type="AlphaFoldDB" id="A0A370P286"/>
<evidence type="ECO:0000256" key="1">
    <source>
        <dbReference type="SAM" id="Phobius"/>
    </source>
</evidence>
<dbReference type="PROSITE" id="PS50965">
    <property type="entry name" value="NERD"/>
    <property type="match status" value="1"/>
</dbReference>
<feature type="transmembrane region" description="Helical" evidence="1">
    <location>
        <begin position="6"/>
        <end position="31"/>
    </location>
</feature>